<evidence type="ECO:0000256" key="2">
    <source>
        <dbReference type="ARBA" id="ARBA00022980"/>
    </source>
</evidence>
<reference evidence="8" key="2">
    <citation type="submission" date="2019-09" db="UniProtKB">
        <authorList>
            <consortium name="WormBaseParasite"/>
        </authorList>
    </citation>
    <scope>IDENTIFICATION</scope>
</reference>
<evidence type="ECO:0000256" key="1">
    <source>
        <dbReference type="ARBA" id="ARBA00005257"/>
    </source>
</evidence>
<dbReference type="InterPro" id="IPR022309">
    <property type="entry name" value="Ribosomal_Se8/biogenesis_NSA2"/>
</dbReference>
<protein>
    <recommendedName>
        <fullName evidence="4">Small ribosomal subunit protein eS8</fullName>
    </recommendedName>
    <alternativeName>
        <fullName evidence="5">40S ribosomal protein S8</fullName>
    </alternativeName>
</protein>
<dbReference type="PANTHER" id="PTHR10394">
    <property type="entry name" value="40S RIBOSOMAL PROTEIN S8"/>
    <property type="match status" value="1"/>
</dbReference>
<dbReference type="WBParaSite" id="HPBE_0002570601-mRNA-1">
    <property type="protein sequence ID" value="HPBE_0002570601-mRNA-1"/>
    <property type="gene ID" value="HPBE_0002570601"/>
</dbReference>
<dbReference type="GO" id="GO:0003735">
    <property type="term" value="F:structural constituent of ribosome"/>
    <property type="evidence" value="ECO:0007669"/>
    <property type="project" value="InterPro"/>
</dbReference>
<dbReference type="Gene3D" id="3.10.290.70">
    <property type="match status" value="1"/>
</dbReference>
<sequence>MNPAPAGRNPSPNGLRLCQENIRTPTNALVRILRESPERTVFVPLERGESIGALWHKRETNGESTGARSSNSMMKFSVVHHYSVSCFCALLTNFICRMGISRDSWHKRYKTGATRPVPHKKRKYELGRQPANTKIGTKRIRVIRVRGGNTKIRALRLDSGNYSRTDYRILLLRCFRSGFNMTEAHQQVLSLMGLESTSVATMYSWFDRFAQGDFFLEDATRSVRLQSRSTAVIPAFLQSNPAKSVRDIEKETGTPKSTVHDILTRSCLVAKSPHTVPHDLTAPEKNVCEGLLFSTLPPPNDGMG</sequence>
<name>A0A183GSN6_HELPZ</name>
<keyword evidence="7" id="KW-1185">Reference proteome</keyword>
<dbReference type="GO" id="GO:1990904">
    <property type="term" value="C:ribonucleoprotein complex"/>
    <property type="evidence" value="ECO:0007669"/>
    <property type="project" value="UniProtKB-KW"/>
</dbReference>
<keyword evidence="3" id="KW-0687">Ribonucleoprotein</keyword>
<evidence type="ECO:0000256" key="5">
    <source>
        <dbReference type="ARBA" id="ARBA00035409"/>
    </source>
</evidence>
<accession>A0A183GSN6</accession>
<gene>
    <name evidence="6" type="ORF">HPBE_LOCUS25705</name>
</gene>
<evidence type="ECO:0000256" key="4">
    <source>
        <dbReference type="ARBA" id="ARBA00035277"/>
    </source>
</evidence>
<comment type="similarity">
    <text evidence="1">Belongs to the eukaryotic ribosomal protein eS8 family.</text>
</comment>
<dbReference type="Pfam" id="PF01201">
    <property type="entry name" value="Ribosomal_S8e"/>
    <property type="match status" value="1"/>
</dbReference>
<dbReference type="EMBL" id="UZAH01038424">
    <property type="protein sequence ID" value="VDP53262.1"/>
    <property type="molecule type" value="Genomic_DNA"/>
</dbReference>
<dbReference type="GO" id="GO:0006412">
    <property type="term" value="P:translation"/>
    <property type="evidence" value="ECO:0007669"/>
    <property type="project" value="InterPro"/>
</dbReference>
<evidence type="ECO:0000256" key="3">
    <source>
        <dbReference type="ARBA" id="ARBA00023274"/>
    </source>
</evidence>
<evidence type="ECO:0000313" key="6">
    <source>
        <dbReference type="EMBL" id="VDP53262.1"/>
    </source>
</evidence>
<dbReference type="OrthoDB" id="1703270at2759"/>
<reference evidence="6 7" key="1">
    <citation type="submission" date="2018-11" db="EMBL/GenBank/DDBJ databases">
        <authorList>
            <consortium name="Pathogen Informatics"/>
        </authorList>
    </citation>
    <scope>NUCLEOTIDE SEQUENCE [LARGE SCALE GENOMIC DNA]</scope>
</reference>
<proteinExistence type="inferred from homology"/>
<organism evidence="7 8">
    <name type="scientific">Heligmosomoides polygyrus</name>
    <name type="common">Parasitic roundworm</name>
    <dbReference type="NCBI Taxonomy" id="6339"/>
    <lineage>
        <taxon>Eukaryota</taxon>
        <taxon>Metazoa</taxon>
        <taxon>Ecdysozoa</taxon>
        <taxon>Nematoda</taxon>
        <taxon>Chromadorea</taxon>
        <taxon>Rhabditida</taxon>
        <taxon>Rhabditina</taxon>
        <taxon>Rhabditomorpha</taxon>
        <taxon>Strongyloidea</taxon>
        <taxon>Heligmosomidae</taxon>
        <taxon>Heligmosomoides</taxon>
    </lineage>
</organism>
<dbReference type="InterPro" id="IPR001047">
    <property type="entry name" value="Ribosomal_eS8"/>
</dbReference>
<keyword evidence="2" id="KW-0689">Ribosomal protein</keyword>
<evidence type="ECO:0000313" key="8">
    <source>
        <dbReference type="WBParaSite" id="HPBE_0002570601-mRNA-1"/>
    </source>
</evidence>
<accession>A0A3P8DNR8</accession>
<dbReference type="Proteomes" id="UP000050761">
    <property type="component" value="Unassembled WGS sequence"/>
</dbReference>
<evidence type="ECO:0000313" key="7">
    <source>
        <dbReference type="Proteomes" id="UP000050761"/>
    </source>
</evidence>
<dbReference type="Gene3D" id="1.10.10.1450">
    <property type="match status" value="1"/>
</dbReference>
<dbReference type="AlphaFoldDB" id="A0A183GSN6"/>
<dbReference type="PROSITE" id="PS01193">
    <property type="entry name" value="RIBOSOMAL_S8E"/>
    <property type="match status" value="1"/>
</dbReference>
<dbReference type="InterPro" id="IPR018283">
    <property type="entry name" value="Ribosomal_eS8_CS"/>
</dbReference>
<dbReference type="GO" id="GO:0005840">
    <property type="term" value="C:ribosome"/>
    <property type="evidence" value="ECO:0007669"/>
    <property type="project" value="UniProtKB-KW"/>
</dbReference>